<evidence type="ECO:0000313" key="1">
    <source>
        <dbReference type="EMBL" id="WGH20301.1"/>
    </source>
</evidence>
<keyword evidence="2" id="KW-1185">Reference proteome</keyword>
<protein>
    <submittedName>
        <fullName evidence="1">Head-to-tail stopper</fullName>
    </submittedName>
</protein>
<name>A0AAF0GJP4_9CAUD</name>
<reference evidence="1 2" key="1">
    <citation type="submission" date="2023-03" db="EMBL/GenBank/DDBJ databases">
        <authorList>
            <person name="Jones P.T."/>
            <person name="Zarakotas T.R."/>
            <person name="Pitt R.A."/>
            <person name="Hinrichsen E.D."/>
            <person name="Woods I.A."/>
            <person name="Gubitose M.G."/>
            <person name="Lord C.E."/>
            <person name="Wilkes B.M."/>
            <person name="Diggins A.E."/>
            <person name="Parsons M.T."/>
            <person name="Kearns B.S."/>
            <person name="Garlena R.A."/>
            <person name="Russell D.A."/>
            <person name="Jacobs-Sera D."/>
            <person name="Hatfull G.F."/>
        </authorList>
    </citation>
    <scope>NUCLEOTIDE SEQUENCE [LARGE SCALE GENOMIC DNA]</scope>
</reference>
<dbReference type="EMBL" id="OQ709203">
    <property type="protein sequence ID" value="WGH20301.1"/>
    <property type="molecule type" value="Genomic_DNA"/>
</dbReference>
<accession>A0AAF0GJP4</accession>
<organism evidence="1 2">
    <name type="scientific">Arthrobacter phage MaGuCo</name>
    <dbReference type="NCBI Taxonomy" id="3038363"/>
    <lineage>
        <taxon>Viruses</taxon>
        <taxon>Duplodnaviria</taxon>
        <taxon>Heunggongvirae</taxon>
        <taxon>Uroviricota</taxon>
        <taxon>Caudoviricetes</taxon>
        <taxon>Casidaviridae</taxon>
        <taxon>Liebevirus</taxon>
        <taxon>Liebevirus maguco</taxon>
    </lineage>
</organism>
<evidence type="ECO:0000313" key="2">
    <source>
        <dbReference type="Proteomes" id="UP001241023"/>
    </source>
</evidence>
<sequence>MLLSPDPTVPPVYRLRAGTATDSYGDPVESWDAPDRVRLRGASVQDVTVAEGEGVARRVIRREWTLFAPGAVDLTADDRVEYEGDVWRVDGDPATKRGLGSAVYTVCALTRVTTG</sequence>
<dbReference type="Proteomes" id="UP001241023">
    <property type="component" value="Segment"/>
</dbReference>
<proteinExistence type="predicted"/>
<gene>
    <name evidence="1" type="primary">9</name>
    <name evidence="1" type="ORF">SEA_MAGUCO_9</name>
</gene>